<organism evidence="12 13">
    <name type="scientific">Lecanosticta acicola</name>
    <dbReference type="NCBI Taxonomy" id="111012"/>
    <lineage>
        <taxon>Eukaryota</taxon>
        <taxon>Fungi</taxon>
        <taxon>Dikarya</taxon>
        <taxon>Ascomycota</taxon>
        <taxon>Pezizomycotina</taxon>
        <taxon>Dothideomycetes</taxon>
        <taxon>Dothideomycetidae</taxon>
        <taxon>Mycosphaerellales</taxon>
        <taxon>Mycosphaerellaceae</taxon>
        <taxon>Lecanosticta</taxon>
    </lineage>
</organism>
<proteinExistence type="predicted"/>
<evidence type="ECO:0000256" key="5">
    <source>
        <dbReference type="ARBA" id="ARBA00022801"/>
    </source>
</evidence>
<evidence type="ECO:0000313" key="12">
    <source>
        <dbReference type="EMBL" id="CAK3844903.1"/>
    </source>
</evidence>
<dbReference type="Pfam" id="PF20255">
    <property type="entry name" value="DUF6606"/>
    <property type="match status" value="1"/>
</dbReference>
<evidence type="ECO:0000256" key="3">
    <source>
        <dbReference type="ARBA" id="ARBA00022670"/>
    </source>
</evidence>
<dbReference type="GO" id="GO:0006508">
    <property type="term" value="P:proteolysis"/>
    <property type="evidence" value="ECO:0007669"/>
    <property type="project" value="UniProtKB-KW"/>
</dbReference>
<dbReference type="PANTHER" id="PTHR13367">
    <property type="entry name" value="UBIQUITIN THIOESTERASE"/>
    <property type="match status" value="1"/>
</dbReference>
<keyword evidence="13" id="KW-1185">Reference proteome</keyword>
<evidence type="ECO:0000256" key="1">
    <source>
        <dbReference type="ARBA" id="ARBA00000707"/>
    </source>
</evidence>
<evidence type="ECO:0000259" key="11">
    <source>
        <dbReference type="Pfam" id="PF20255"/>
    </source>
</evidence>
<keyword evidence="7" id="KW-0175">Coiled coil</keyword>
<evidence type="ECO:0000256" key="7">
    <source>
        <dbReference type="SAM" id="Coils"/>
    </source>
</evidence>
<feature type="coiled-coil region" evidence="7">
    <location>
        <begin position="557"/>
        <end position="584"/>
    </location>
</feature>
<dbReference type="InterPro" id="IPR022099">
    <property type="entry name" value="DUF3638"/>
</dbReference>
<gene>
    <name evidence="12" type="ORF">LECACI_7A001559</name>
</gene>
<dbReference type="GO" id="GO:0004843">
    <property type="term" value="F:cysteine-type deubiquitinase activity"/>
    <property type="evidence" value="ECO:0007669"/>
    <property type="project" value="UniProtKB-EC"/>
</dbReference>
<evidence type="ECO:0000256" key="6">
    <source>
        <dbReference type="ARBA" id="ARBA00022807"/>
    </source>
</evidence>
<feature type="region of interest" description="Disordered" evidence="8">
    <location>
        <begin position="373"/>
        <end position="401"/>
    </location>
</feature>
<comment type="catalytic activity">
    <reaction evidence="1">
        <text>Thiol-dependent hydrolysis of ester, thioester, amide, peptide and isopeptide bonds formed by the C-terminal Gly of ubiquitin (a 76-residue protein attached to proteins as an intracellular targeting signal).</text>
        <dbReference type="EC" id="3.4.19.12"/>
    </reaction>
</comment>
<accession>A0AAI8YT77</accession>
<keyword evidence="5" id="KW-0378">Hydrolase</keyword>
<dbReference type="PANTHER" id="PTHR13367:SF34">
    <property type="match status" value="1"/>
</dbReference>
<evidence type="ECO:0000256" key="4">
    <source>
        <dbReference type="ARBA" id="ARBA00022786"/>
    </source>
</evidence>
<sequence length="3099" mass="347768">MEGLKGIIPHLFLPPQLPQEEDAAPTEAAILEVTTTALLAFRARSPNAAVDKAILLLSKLKDVHSELDFSRANEARLLTTLNNLGDGEVMAVKVTEQNAAILITRDNDELLFEAFELSPENKAVYAAQGRLVRTFPATAVSIAASTLRDADFASSIAHTLSTMSQQAVPGMQPMSKKAGSMHEEDRDTTSPAIISELFFSILRGVGLPHSSSTVSKNTREEVLWTDARRPWRRSPTWLLIRVALHLVISRSADGSHYLYKKVVAFILSQVLDSCTALGLPSELYYAMSAKIDRRRQKLLLHDEHALDDPVGIAIGEALQKANHMISLRWQQIQKEDARDLDLRALSLLDFEKDMSVPLPKLDGYLKAMSSSKGQDSTAEFTPSSKLLTHQQDKLPPLPDTPLNDYGASNLQQFEQWVALHLSNWTKATESNRVCDLLCDLLKRYHQLARQFYQHNPEGISVMLLTIFELWMACDEAAVMSCGMLAEYDPEIPTAVLQNLLLPFRGQMERLSSIERYIAGRKGNLGSSYLFSTTSDSGFASRYYDLSSDHQALMQDIEAKARASRENKLSELRELQSEYRRLDALYGQSSCQYDTRVIDSWCDPPETETVHKPTCQKCRYGRERDNLEIDVDEWPLPKRSSEAKTVVFELRTPSWFACWREARFYMLGNVLEGSRAYQALRAEYRLSSNDPQLTKYFKTRSHRIGLLSQDKPMLRTHYKGKNISTCTKESICVDNGLRYAYFDAVSNAFVGNFHFDDKVPISCTYKLPEEVRSVQQFLLRTASKPDGPPPNAVIANQEHCPESMTLEEYKELSTIPLGHRIQWANIILQLAMPGVDFKKPETALVIFQCIYQAGPAAGDALRQAHCIFRDNAHAFSVLSNLRVALQRVKENWESAQALYTFVAIATRIVSLNGALKDGCMSFLRDARAIAINWMGTLRNKAYSTPDHTLQNEFLSKSVEVALICASTFDLDDVYLREVLKSPKEASLLVQASIMVQEAEQTLANKEPHILLLNLRFKRILHRSYQHLVQNQAGLNIAIKNAWSGYTASSAGWTREPAPADHWVTTTNAVSTNSNILRVHYNTLTGELLVNGTPLAQPPVEYRNTALFKTLFGACVVEVMPASNAGFQFSTKSTFGKDCRVELRLAKEQLIVRATNVEDIWESLPSALLEGHYPSHFIDDYVLWYSASKKAVELRPRDDPWNANSALNLTLMQTGPSARWKLVKDEVCLLGVNNATAKLVAQILHPLADPLQIHCMLHQPGCQTLEIELPSVRLGFSLSRGAANLESREYRSMVVDQDQRLGTLIGFANKLILKSPSSNSRLAIILESDLAYVRLGDHVSVEVQRKMKCKVHAVEVDTTLHRLQDSGFDCKLYLTYLHALTSFCLPDPLTLQTGTEQALTLLRSKAVASFDQLSQSNVDRLVTIAALSPGRRFYPAQKRDMQQVDWDSGLGFLSQHGRFAVTVASILRQSAVTEIFYPEANLQIPDLAQIEEDLRIRDDIRSSTFRTSGFGAEDFNTLRDWKYTSRAHSQLSDRAQKVANISTLLLRAGDDLHYPVPSQYRLWELMRDATTVNGASALIDASRLRYDASLLRDGFEQAISKFPALHRWSKDAQNLHWRKYTLTTWLATLSFAEDAELSILQLIALCFKSKHLAKVSAPEIVSFTPSEGPHNGQTIDRQSIRSVVVLRRRPLTSCPEYRLPRNTNEKHNNYQRRRDNAWNRSSEAAITQVVNSLMIQWRCQTPVLPNVSNAATYIDMDRAMEAIKARFGTWYDNSLLFDYSEDMQRAVERLDSKIISLPSVKMKLPAPQPSLSGFFAEENLFSAPPPLLPDSGSFVGIPDESSQATAQKAMVPLLTPFVGALRSNVSSSTYEKDYVRDLEESLDALILRHDAEALARVDIAQATLEAHLAQCSIHVDAVYSKIAESMCSTARAKAARQVQQSPRLSPSFLLKQLSKDHWRKLSKDWQNCIVKYALALTALQRAQRLVKLGATSGEDLIGELRNVGHTNWNPHDYPESLLIEVEGGIMIREVQEQIAREMRSPSSNSNAVCQLNMGQGKSSVIVPIVAAALADSSQLARVVVAKPQSKQMAQMLISKLGGLVNRRVYFMPFSRSLKLGRSAAEAITDMLHECMNTGGILLVQPEHILSFKLMAPECYISGKHDVGEPTMSTQDFLDRFSRDIVDESDENFSTRFELIYTMGTQRSIELSPDRWFLVQHVLDLVREIAPIIVKELPDSIEVCDGVNGSFSRVRLLRPDAEALLVARIASQVCEQGLASFHLTRQSSNIRKAVYAYITKPQLSVEEIKAVEDSTIWTDTTQPQLLMLRGLLAGGVLAFTLGQKRWRVNYGLATRTPPTKLAVPYRAKDSPSPRSEFSHPDVVITLTSLCYYYEGLSDDDLFTALGHLMESDQADSEYQAWVKDSYNLSSAFKQLQGINLKDKPQCTGDVFPSLRYGKTVIDYFLSHVVFPKEMKEFPHKLSASGWDLGKARARLTTGFSGTNDSRRLLPLDINHLDLKDQKHTNALVLEYLLQPQNGVHLMSSDKTSSAETNSNAHSLLSSVMRLDPPVQVILDVGAQILELNNLQMARAWLERHTEEKQAVVFIDDNDEICVVDRQGTVDLLRTSSYQSRLDACLVFLDEAHTRGIDLRLPKCFRAALTLGAHLTKDRLVQAAMRLRKLGQGQTVVFCIPEEIQTKILETSSKGSTAGAKIEVADVLAWSISETHADTRRNMPLWAVQGERFVRQDKLWKAAQDQHGNTLMTVEHATKFLEDEAQTIEHRYRPRSSHDLPTYLADTTDLDLRRIAERCREFDDLQFNSGTLQEEQERELAPEIEQERQVQRAPPAQPAKHLLHPDVERFAMRGELTAGSNAYYIAFTLLRRTSAEKTFPSSYLGTQQLIATADYAQTVERKGISFVQDSFLRPVQWILTRCANGSDIVQDIMIISPFEANELYHRMGQSKATTLLVYKPRANSGYAPLDVHLHTISARPIVPVIPLSLSVQLDIFSGQLYFSSYKHYFETCRFLGLSPKALTAEMEQEGWEVAADGFILRDNVGQVGGESRLKKSPVGFLKALMSMRRNGDGVSKTQVGGLLDGKLFQPSEFEE</sequence>
<comment type="caution">
    <text evidence="12">The sequence shown here is derived from an EMBL/GenBank/DDBJ whole genome shotgun (WGS) entry which is preliminary data.</text>
</comment>
<dbReference type="EMBL" id="CAVMBE010000006">
    <property type="protein sequence ID" value="CAK3844903.1"/>
    <property type="molecule type" value="Genomic_DNA"/>
</dbReference>
<reference evidence="12" key="1">
    <citation type="submission" date="2023-11" db="EMBL/GenBank/DDBJ databases">
        <authorList>
            <person name="Alioto T."/>
            <person name="Alioto T."/>
            <person name="Gomez Garrido J."/>
        </authorList>
    </citation>
    <scope>NUCLEOTIDE SEQUENCE</scope>
</reference>
<feature type="domain" description="DUF3638" evidence="9">
    <location>
        <begin position="2003"/>
        <end position="2223"/>
    </location>
</feature>
<feature type="domain" description="DUF6606" evidence="11">
    <location>
        <begin position="7"/>
        <end position="271"/>
    </location>
</feature>
<dbReference type="Proteomes" id="UP001296104">
    <property type="component" value="Unassembled WGS sequence"/>
</dbReference>
<feature type="domain" description="DUF3645" evidence="10">
    <location>
        <begin position="2348"/>
        <end position="2380"/>
    </location>
</feature>
<evidence type="ECO:0000256" key="8">
    <source>
        <dbReference type="SAM" id="MobiDB-lite"/>
    </source>
</evidence>
<dbReference type="InterPro" id="IPR022105">
    <property type="entry name" value="DUF3645"/>
</dbReference>
<keyword evidence="6" id="KW-0788">Thiol protease</keyword>
<name>A0AAI8YT77_9PEZI</name>
<evidence type="ECO:0000259" key="9">
    <source>
        <dbReference type="Pfam" id="PF12340"/>
    </source>
</evidence>
<dbReference type="InterPro" id="IPR046541">
    <property type="entry name" value="DUF6606"/>
</dbReference>
<dbReference type="InterPro" id="IPR051346">
    <property type="entry name" value="OTU_Deubiquitinase"/>
</dbReference>
<dbReference type="EC" id="3.4.19.12" evidence="2"/>
<dbReference type="Pfam" id="PF12359">
    <property type="entry name" value="DUF3645"/>
    <property type="match status" value="1"/>
</dbReference>
<evidence type="ECO:0000313" key="13">
    <source>
        <dbReference type="Proteomes" id="UP001296104"/>
    </source>
</evidence>
<keyword evidence="3" id="KW-0645">Protease</keyword>
<dbReference type="Pfam" id="PF12340">
    <property type="entry name" value="DUF3638"/>
    <property type="match status" value="1"/>
</dbReference>
<feature type="compositionally biased region" description="Polar residues" evidence="8">
    <location>
        <begin position="373"/>
        <end position="389"/>
    </location>
</feature>
<evidence type="ECO:0000256" key="2">
    <source>
        <dbReference type="ARBA" id="ARBA00012759"/>
    </source>
</evidence>
<evidence type="ECO:0000259" key="10">
    <source>
        <dbReference type="Pfam" id="PF12359"/>
    </source>
</evidence>
<protein>
    <recommendedName>
        <fullName evidence="2">ubiquitinyl hydrolase 1</fullName>
        <ecNumber evidence="2">3.4.19.12</ecNumber>
    </recommendedName>
</protein>
<keyword evidence="4" id="KW-0833">Ubl conjugation pathway</keyword>